<dbReference type="RefSeq" id="WP_040137397.1">
    <property type="nucleotide sequence ID" value="NZ_CP007796.1"/>
</dbReference>
<dbReference type="SUPFAM" id="SSF56024">
    <property type="entry name" value="Phospholipase D/nuclease"/>
    <property type="match status" value="1"/>
</dbReference>
<geneLocation type="plasmid" evidence="3">
    <name>p18unnamed</name>
</geneLocation>
<dbReference type="AlphaFoldDB" id="A0A060DXL3"/>
<protein>
    <recommendedName>
        <fullName evidence="1">Phospholipase D-like domain-containing protein</fullName>
    </recommendedName>
</protein>
<dbReference type="OrthoDB" id="1467909at2"/>
<keyword evidence="2" id="KW-0614">Plasmid</keyword>
<name>A0A060DXL3_9PROT</name>
<reference evidence="3 5" key="2">
    <citation type="submission" date="2018-01" db="EMBL/GenBank/DDBJ databases">
        <title>Whole genome sequence of Azospirillum brasilense REC3 isolated from strawberry roots.</title>
        <authorList>
            <person name="Fontana C.A."/>
            <person name="Salazar S.M."/>
            <person name="Bassi D."/>
            <person name="Puglisi E."/>
            <person name="Lovaisa N.C."/>
            <person name="Toffoli L.M."/>
            <person name="Pedraza R."/>
            <person name="Cocconcelli P.S."/>
        </authorList>
    </citation>
    <scope>NUCLEOTIDE SEQUENCE [LARGE SCALE GENOMIC DNA]</scope>
    <source>
        <strain evidence="3 5">REC3</strain>
        <plasmid evidence="3">p18unnamed</plasmid>
    </source>
</reference>
<sequence length="536" mass="59967">MEVVLYNGIGWMIEIVPRNQSSNLIDDYRHALIHLAWYRENRQRFLLFAMVELFPAELPLPDPTEEQTFAVRSLGRQHSVYLRRIPMTVQDALEWHKRALQGTVLVPDDTPTPVDLANSGFAQEPVWPYLLATRTLPFLPWTSVRAHLAVQRVLPPEARRPLQDPRAVGWLSDRLHFDVLKHSEWMGSVSLVAPNPVLREVAHTLGVADDEEFSDFRFVVRNGQTLDGLTLHLTEHRPNGIVAHRALTIRRPYMRVAHIGRTERVGFILACSSRGVLAWHEPTPFIRSATLEVNVIEAEKEVSIPATHKQSAERYRTRMVSGGGHSTLGEPDTEPHVTTVLRTAEIMRAHQEQVAQSGQRLFHGDQAEATKYVRALIEAARHRVIIVDPYFAARELLSFALATSWQGVDVTVLTSAEVLQASDDTAPAQEKGEVLSDTLKAIGKQAKIRVLVMTGSPPLVHDRFLVIDQSVWLSGNSLNEIGKRAGVIVKLPDAESIIRFLDGIMASKDRVKSLEDWKAGRAAARAATDETIGEAK</sequence>
<accession>A0A060DXL3</accession>
<evidence type="ECO:0000313" key="3">
    <source>
        <dbReference type="EMBL" id="PNQ96321.1"/>
    </source>
</evidence>
<dbReference type="Proteomes" id="UP000236268">
    <property type="component" value="Unassembled WGS sequence"/>
</dbReference>
<dbReference type="InterPro" id="IPR025202">
    <property type="entry name" value="PLD-like_dom"/>
</dbReference>
<dbReference type="Pfam" id="PF13091">
    <property type="entry name" value="PLDc_2"/>
    <property type="match status" value="1"/>
</dbReference>
<geneLocation type="plasmid" evidence="2 4">
    <name>AbAZ39_p3</name>
</geneLocation>
<dbReference type="Gene3D" id="3.30.870.10">
    <property type="entry name" value="Endonuclease Chain A"/>
    <property type="match status" value="1"/>
</dbReference>
<dbReference type="Proteomes" id="UP000027186">
    <property type="component" value="Plasmid AbAZ39_p3"/>
</dbReference>
<gene>
    <name evidence="2" type="ORF">ABAZ39_27405</name>
    <name evidence="3" type="ORF">C1S70_24095</name>
</gene>
<dbReference type="EMBL" id="CP007796">
    <property type="protein sequence ID" value="AIB15599.1"/>
    <property type="molecule type" value="Genomic_DNA"/>
</dbReference>
<reference evidence="2 4" key="1">
    <citation type="journal article" date="2014" name="Genome Announc.">
        <title>Complete Genome Sequence of the Model Rhizosphere Strain Azospirillum brasilense Az39, Successfully Applied in Agriculture.</title>
        <authorList>
            <person name="Rivera D."/>
            <person name="Revale S."/>
            <person name="Molina R."/>
            <person name="Gualpa J."/>
            <person name="Puente M."/>
            <person name="Maroniche G."/>
            <person name="Paris G."/>
            <person name="Baker D."/>
            <person name="Clavijo B."/>
            <person name="McLay K."/>
            <person name="Spaepen S."/>
            <person name="Perticari A."/>
            <person name="Vazquez M."/>
            <person name="Wisniewski-Dye F."/>
            <person name="Watkins C."/>
            <person name="Martinez-Abarca F."/>
            <person name="Vanderleyden J."/>
            <person name="Cassan F."/>
        </authorList>
    </citation>
    <scope>NUCLEOTIDE SEQUENCE [LARGE SCALE GENOMIC DNA]</scope>
    <source>
        <strain evidence="2 4">Az39</strain>
        <plasmid evidence="2">AbAZ39_p3</plasmid>
    </source>
</reference>
<proteinExistence type="predicted"/>
<evidence type="ECO:0000313" key="5">
    <source>
        <dbReference type="Proteomes" id="UP000236268"/>
    </source>
</evidence>
<evidence type="ECO:0000313" key="4">
    <source>
        <dbReference type="Proteomes" id="UP000027186"/>
    </source>
</evidence>
<dbReference type="NCBIfam" id="NF040700">
    <property type="entry name" value="VPA1262_N_dom"/>
    <property type="match status" value="1"/>
</dbReference>
<organism evidence="2 4">
    <name type="scientific">Azospirillum argentinense</name>
    <dbReference type="NCBI Taxonomy" id="2970906"/>
    <lineage>
        <taxon>Bacteria</taxon>
        <taxon>Pseudomonadati</taxon>
        <taxon>Pseudomonadota</taxon>
        <taxon>Alphaproteobacteria</taxon>
        <taxon>Rhodospirillales</taxon>
        <taxon>Azospirillaceae</taxon>
        <taxon>Azospirillum</taxon>
    </lineage>
</organism>
<evidence type="ECO:0000259" key="1">
    <source>
        <dbReference type="Pfam" id="PF13091"/>
    </source>
</evidence>
<evidence type="ECO:0000313" key="2">
    <source>
        <dbReference type="EMBL" id="AIB15599.1"/>
    </source>
</evidence>
<dbReference type="EMBL" id="POWG01000032">
    <property type="protein sequence ID" value="PNQ96321.1"/>
    <property type="molecule type" value="Genomic_DNA"/>
</dbReference>
<dbReference type="KEGG" id="abq:ABAZ39_27405"/>
<accession>A0A2K1FUT7</accession>
<feature type="domain" description="Phospholipase D-like" evidence="1">
    <location>
        <begin position="374"/>
        <end position="475"/>
    </location>
</feature>